<proteinExistence type="predicted"/>
<feature type="compositionally biased region" description="Basic and acidic residues" evidence="1">
    <location>
        <begin position="383"/>
        <end position="406"/>
    </location>
</feature>
<dbReference type="InterPro" id="IPR039261">
    <property type="entry name" value="FNR_nucleotide-bd"/>
</dbReference>
<evidence type="ECO:0000256" key="1">
    <source>
        <dbReference type="SAM" id="MobiDB-lite"/>
    </source>
</evidence>
<feature type="transmembrane region" description="Helical" evidence="2">
    <location>
        <begin position="201"/>
        <end position="229"/>
    </location>
</feature>
<dbReference type="SUPFAM" id="SSF52343">
    <property type="entry name" value="Ferredoxin reductase-like, C-terminal NADP-linked domain"/>
    <property type="match status" value="1"/>
</dbReference>
<protein>
    <recommendedName>
        <fullName evidence="5">FAD-binding FR-type domain-containing protein</fullName>
    </recommendedName>
</protein>
<dbReference type="InterPro" id="IPR052979">
    <property type="entry name" value="Adenylate-forming_domain"/>
</dbReference>
<feature type="transmembrane region" description="Helical" evidence="2">
    <location>
        <begin position="128"/>
        <end position="148"/>
    </location>
</feature>
<dbReference type="PANTHER" id="PTHR33927">
    <property type="entry name" value="TRANSMEMBRANE PROTEIN"/>
    <property type="match status" value="1"/>
</dbReference>
<evidence type="ECO:0000313" key="3">
    <source>
        <dbReference type="EMBL" id="GMA87312.1"/>
    </source>
</evidence>
<keyword evidence="2" id="KW-1133">Transmembrane helix</keyword>
<reference evidence="4" key="1">
    <citation type="journal article" date="2019" name="Int. J. Syst. Evol. Microbiol.">
        <title>The Global Catalogue of Microorganisms (GCM) 10K type strain sequencing project: providing services to taxonomists for standard genome sequencing and annotation.</title>
        <authorList>
            <consortium name="The Broad Institute Genomics Platform"/>
            <consortium name="The Broad Institute Genome Sequencing Center for Infectious Disease"/>
            <person name="Wu L."/>
            <person name="Ma J."/>
        </authorList>
    </citation>
    <scope>NUCLEOTIDE SEQUENCE [LARGE SCALE GENOMIC DNA]</scope>
    <source>
        <strain evidence="4">NBRC 108730</strain>
    </source>
</reference>
<feature type="transmembrane region" description="Helical" evidence="2">
    <location>
        <begin position="55"/>
        <end position="72"/>
    </location>
</feature>
<feature type="compositionally biased region" description="Basic and acidic residues" evidence="1">
    <location>
        <begin position="423"/>
        <end position="441"/>
    </location>
</feature>
<evidence type="ECO:0008006" key="5">
    <source>
        <dbReference type="Google" id="ProtNLM"/>
    </source>
</evidence>
<feature type="transmembrane region" description="Helical" evidence="2">
    <location>
        <begin position="154"/>
        <end position="180"/>
    </location>
</feature>
<keyword evidence="4" id="KW-1185">Reference proteome</keyword>
<comment type="caution">
    <text evidence="3">The sequence shown here is derived from an EMBL/GenBank/DDBJ whole genome shotgun (WGS) entry which is preliminary data.</text>
</comment>
<keyword evidence="2" id="KW-0812">Transmembrane</keyword>
<feature type="compositionally biased region" description="Basic and acidic residues" evidence="1">
    <location>
        <begin position="363"/>
        <end position="373"/>
    </location>
</feature>
<name>A0ABQ6JGG1_9ACTN</name>
<sequence length="441" mass="47521">MPDLSDGTIGTWAVAGRHHGLALLDPPRTAAAEPAAPGRLRALTAHPLLMPYHRLTAAVLALNAALAVWWVPGEPAARAGHLASADFVLAFAVRQQPLVNALFRLALRSPHRWPLRRRWHLAKVYHHGGVHVGASVAGSAWSLVLAVATTRTGAAWPVLAVTWTLVALLVAVCVLAAPAVRHRRHDLFEMSHRYGGWSALLLLWAQALLTGHAVWVLVLLTVLVAVPWLRLRRVPVQVERPSGHLAVLTLADGTRPTPGAYTALSRHPLGQWHGFALVPSPGEAAFRVMVSRAGDWTSSLIDAPPRHVWVKGVPTSGMATVAGMFRSVLWVATGSGIAPVLPHLLARSGESHLLWVGRRPRETYGDEPAVRDHRGGRRPHAVGHHDAGQARRDRPRPPAAPRDRRGGRGGHLEQGPHLAGRAPAERRGGADLRRDLGLVSA</sequence>
<evidence type="ECO:0000256" key="2">
    <source>
        <dbReference type="SAM" id="Phobius"/>
    </source>
</evidence>
<organism evidence="3 4">
    <name type="scientific">Angustibacter aerolatus</name>
    <dbReference type="NCBI Taxonomy" id="1162965"/>
    <lineage>
        <taxon>Bacteria</taxon>
        <taxon>Bacillati</taxon>
        <taxon>Actinomycetota</taxon>
        <taxon>Actinomycetes</taxon>
        <taxon>Kineosporiales</taxon>
        <taxon>Kineosporiaceae</taxon>
    </lineage>
</organism>
<evidence type="ECO:0000313" key="4">
    <source>
        <dbReference type="Proteomes" id="UP001157017"/>
    </source>
</evidence>
<keyword evidence="2" id="KW-0472">Membrane</keyword>
<feature type="region of interest" description="Disordered" evidence="1">
    <location>
        <begin position="363"/>
        <end position="441"/>
    </location>
</feature>
<dbReference type="Proteomes" id="UP001157017">
    <property type="component" value="Unassembled WGS sequence"/>
</dbReference>
<gene>
    <name evidence="3" type="ORF">GCM10025868_25620</name>
</gene>
<dbReference type="EMBL" id="BSUZ01000001">
    <property type="protein sequence ID" value="GMA87312.1"/>
    <property type="molecule type" value="Genomic_DNA"/>
</dbReference>
<dbReference type="PANTHER" id="PTHR33927:SF5">
    <property type="entry name" value="ENZYME, PUTATIVE (AFU_ORTHOLOGUE AFUA_8G01222)-RELATED"/>
    <property type="match status" value="1"/>
</dbReference>
<accession>A0ABQ6JGG1</accession>